<dbReference type="SUPFAM" id="SSF48371">
    <property type="entry name" value="ARM repeat"/>
    <property type="match status" value="1"/>
</dbReference>
<dbReference type="RefSeq" id="WP_092992422.1">
    <property type="nucleotide sequence ID" value="NZ_FMWD01000002.1"/>
</dbReference>
<dbReference type="OrthoDB" id="8560116at2"/>
<name>A0A1G5PQL0_9GAMM</name>
<dbReference type="InterPro" id="IPR011989">
    <property type="entry name" value="ARM-like"/>
</dbReference>
<dbReference type="Proteomes" id="UP000199648">
    <property type="component" value="Unassembled WGS sequence"/>
</dbReference>
<dbReference type="InterPro" id="IPR036249">
    <property type="entry name" value="Thioredoxin-like_sf"/>
</dbReference>
<dbReference type="Gene3D" id="1.25.10.10">
    <property type="entry name" value="Leucine-rich Repeat Variant"/>
    <property type="match status" value="1"/>
</dbReference>
<keyword evidence="2" id="KW-1185">Reference proteome</keyword>
<dbReference type="SUPFAM" id="SSF52833">
    <property type="entry name" value="Thioredoxin-like"/>
    <property type="match status" value="1"/>
</dbReference>
<dbReference type="EMBL" id="FMWD01000002">
    <property type="protein sequence ID" value="SCZ51707.1"/>
    <property type="molecule type" value="Genomic_DNA"/>
</dbReference>
<sequence>MSQVPDALLFIAPGCPHCPGVLQGLSDLVKSGEIGRLEVINVAVHPEKAAEMGVRSAPWTRIGPFILEGAQTPGALKQWAEKALGGEAGSEYLHELLSSGRFSEAEAYLEAEPQRLVETLAIVGDPEAPMQVRLGANALLENREGSEALTALVPRLGELSRHEDHRIRSDACHLLGLSGSPEAAAYLRERLQDDSAEVKEIAEESLEKLGG</sequence>
<dbReference type="Pfam" id="PF13646">
    <property type="entry name" value="HEAT_2"/>
    <property type="match status" value="1"/>
</dbReference>
<evidence type="ECO:0000313" key="1">
    <source>
        <dbReference type="EMBL" id="SCZ51707.1"/>
    </source>
</evidence>
<proteinExistence type="predicted"/>
<reference evidence="1 2" key="1">
    <citation type="submission" date="2016-10" db="EMBL/GenBank/DDBJ databases">
        <authorList>
            <person name="de Groot N.N."/>
        </authorList>
    </citation>
    <scope>NUCLEOTIDE SEQUENCE [LARGE SCALE GENOMIC DNA]</scope>
    <source>
        <strain evidence="1 2">HLD2</strain>
    </source>
</reference>
<dbReference type="PROSITE" id="PS00195">
    <property type="entry name" value="GLUTAREDOXIN_1"/>
    <property type="match status" value="1"/>
</dbReference>
<dbReference type="InterPro" id="IPR016024">
    <property type="entry name" value="ARM-type_fold"/>
</dbReference>
<dbReference type="Gene3D" id="3.40.30.10">
    <property type="entry name" value="Glutaredoxin"/>
    <property type="match status" value="1"/>
</dbReference>
<dbReference type="AlphaFoldDB" id="A0A1G5PQL0"/>
<evidence type="ECO:0000313" key="2">
    <source>
        <dbReference type="Proteomes" id="UP000199648"/>
    </source>
</evidence>
<protein>
    <submittedName>
        <fullName evidence="1">Negative regulator of GroEL, contains thioredoxin-like and TPR-like domains</fullName>
    </submittedName>
</protein>
<dbReference type="InterPro" id="IPR011767">
    <property type="entry name" value="GLR_AS"/>
</dbReference>
<accession>A0A1G5PQL0</accession>
<gene>
    <name evidence="1" type="ORF">SAMN03097708_00566</name>
</gene>
<organism evidence="1 2">
    <name type="scientific">Thiohalomonas denitrificans</name>
    <dbReference type="NCBI Taxonomy" id="415747"/>
    <lineage>
        <taxon>Bacteria</taxon>
        <taxon>Pseudomonadati</taxon>
        <taxon>Pseudomonadota</taxon>
        <taxon>Gammaproteobacteria</taxon>
        <taxon>Thiohalomonadales</taxon>
        <taxon>Thiohalomonadaceae</taxon>
        <taxon>Thiohalomonas</taxon>
    </lineage>
</organism>